<dbReference type="EMBL" id="JAEVFJ010000056">
    <property type="protein sequence ID" value="KAH8079408.1"/>
    <property type="molecule type" value="Genomic_DNA"/>
</dbReference>
<feature type="compositionally biased region" description="Acidic residues" evidence="1">
    <location>
        <begin position="144"/>
        <end position="161"/>
    </location>
</feature>
<dbReference type="Proteomes" id="UP000813824">
    <property type="component" value="Unassembled WGS sequence"/>
</dbReference>
<name>A0A8K0UGB3_9AGAR</name>
<feature type="compositionally biased region" description="Basic and acidic residues" evidence="1">
    <location>
        <begin position="299"/>
        <end position="314"/>
    </location>
</feature>
<evidence type="ECO:0000313" key="2">
    <source>
        <dbReference type="EMBL" id="KAH8079408.1"/>
    </source>
</evidence>
<keyword evidence="3" id="KW-1185">Reference proteome</keyword>
<gene>
    <name evidence="2" type="ORF">BXZ70DRAFT_1012604</name>
</gene>
<evidence type="ECO:0000256" key="1">
    <source>
        <dbReference type="SAM" id="MobiDB-lite"/>
    </source>
</evidence>
<feature type="compositionally biased region" description="Basic and acidic residues" evidence="1">
    <location>
        <begin position="836"/>
        <end position="850"/>
    </location>
</feature>
<organism evidence="2 3">
    <name type="scientific">Cristinia sonorae</name>
    <dbReference type="NCBI Taxonomy" id="1940300"/>
    <lineage>
        <taxon>Eukaryota</taxon>
        <taxon>Fungi</taxon>
        <taxon>Dikarya</taxon>
        <taxon>Basidiomycota</taxon>
        <taxon>Agaricomycotina</taxon>
        <taxon>Agaricomycetes</taxon>
        <taxon>Agaricomycetidae</taxon>
        <taxon>Agaricales</taxon>
        <taxon>Pleurotineae</taxon>
        <taxon>Stephanosporaceae</taxon>
        <taxon>Cristinia</taxon>
    </lineage>
</organism>
<reference evidence="2" key="1">
    <citation type="journal article" date="2021" name="New Phytol.">
        <title>Evolutionary innovations through gain and loss of genes in the ectomycorrhizal Boletales.</title>
        <authorList>
            <person name="Wu G."/>
            <person name="Miyauchi S."/>
            <person name="Morin E."/>
            <person name="Kuo A."/>
            <person name="Drula E."/>
            <person name="Varga T."/>
            <person name="Kohler A."/>
            <person name="Feng B."/>
            <person name="Cao Y."/>
            <person name="Lipzen A."/>
            <person name="Daum C."/>
            <person name="Hundley H."/>
            <person name="Pangilinan J."/>
            <person name="Johnson J."/>
            <person name="Barry K."/>
            <person name="LaButti K."/>
            <person name="Ng V."/>
            <person name="Ahrendt S."/>
            <person name="Min B."/>
            <person name="Choi I.G."/>
            <person name="Park H."/>
            <person name="Plett J.M."/>
            <person name="Magnuson J."/>
            <person name="Spatafora J.W."/>
            <person name="Nagy L.G."/>
            <person name="Henrissat B."/>
            <person name="Grigoriev I.V."/>
            <person name="Yang Z.L."/>
            <person name="Xu J."/>
            <person name="Martin F.M."/>
        </authorList>
    </citation>
    <scope>NUCLEOTIDE SEQUENCE</scope>
    <source>
        <strain evidence="2">KKN 215</strain>
    </source>
</reference>
<feature type="compositionally biased region" description="Basic residues" evidence="1">
    <location>
        <begin position="851"/>
        <end position="860"/>
    </location>
</feature>
<feature type="compositionally biased region" description="Basic and acidic residues" evidence="1">
    <location>
        <begin position="245"/>
        <end position="255"/>
    </location>
</feature>
<accession>A0A8K0UGB3</accession>
<proteinExistence type="predicted"/>
<feature type="region of interest" description="Disordered" evidence="1">
    <location>
        <begin position="230"/>
        <end position="355"/>
    </location>
</feature>
<protein>
    <recommendedName>
        <fullName evidence="4">Protein kinase domain-containing protein</fullName>
    </recommendedName>
</protein>
<feature type="compositionally biased region" description="Basic and acidic residues" evidence="1">
    <location>
        <begin position="861"/>
        <end position="872"/>
    </location>
</feature>
<feature type="compositionally biased region" description="Basic and acidic residues" evidence="1">
    <location>
        <begin position="570"/>
        <end position="589"/>
    </location>
</feature>
<evidence type="ECO:0000313" key="3">
    <source>
        <dbReference type="Proteomes" id="UP000813824"/>
    </source>
</evidence>
<dbReference type="OrthoDB" id="5327923at2759"/>
<evidence type="ECO:0008006" key="4">
    <source>
        <dbReference type="Google" id="ProtNLM"/>
    </source>
</evidence>
<comment type="caution">
    <text evidence="2">The sequence shown here is derived from an EMBL/GenBank/DDBJ whole genome shotgun (WGS) entry which is preliminary data.</text>
</comment>
<sequence length="928" mass="102637">MTSLKQPGSDRAVWHASWPRLPGAPALPRPPPAGHRPPNGIIWGHTFDEFCWIPRYTNINGILTMWSRSMIKEHGELYTEDLEYMMFENPEHCVKPRRRKVWPALKIKGKGGRKAGREMDPPLGMLDEGSDHENADPREAVLLDSDEEDDESCEEGAEDGPDTFKVDLPGGMWIIPMKDVMEYNDKSHWRRMVTKKRVYETGRTRFYVRPPSGFHSMTLDDIIKRHQAEMEKEYAGASADDESEKSDKAGKHGGEPKAQSESSGVPSEMAVTTMEVDPQGSQDIPANGEPSVGTSTVPEEEKPQRNPSEAHDTEGQDLVAAEATESPEDSPNDSDAVKDSGISVDTDNDVGMSDISTVLLSPPSLAGADLVAEHTPDVAMSDADGSTEAAGVVGIPALESAVESLAADANKDADVVLADAAESATVDGAAAATVLAESTTTDTNTDSAQKAASVSEVHRAVGASTQDDSETTKPEPKPKPKINPFSRKGLPKLQEQIPTKFFPDTLIVHDPDGLSMACDYRDYDYGSSRTVNVLNDKETKVVEVGDEAGEAEPKKIAYVYKRVYPPPTEVVRESKETSVGETDATKDSGDAPSQSTAGHTAHLYMHSSNRLGTGHHSHVYLTPLTLPAPLTTFTSSAPAAASRPGTVLVAAKVAIQQRTARSLLSAEAKTYSEFPQHLSEEYCGLHLLSPFMRTLAPSCAVVPKFYGYYVPVVVEKKDGGEEEGWWQKRSPILLLEDCGTPIKAGQLTRDERSDCYSLLMRLHMHEYLHDSFHERNIVVQPGPLTLPPLLRSMKTPSFRVIDFGRTVSWKQWLRNERKIDSERFKKLEEEMEEEARKKKEKEGEKGAADKKGKRKGKGKGKGKETEKEKIPERGGQGWWDHRKRVMTDEEAMFCDLDENPYWRNFEGRLAHEWRQARKELLFDPVEPI</sequence>
<feature type="compositionally biased region" description="Basic and acidic residues" evidence="1">
    <location>
        <begin position="129"/>
        <end position="141"/>
    </location>
</feature>
<dbReference type="AlphaFoldDB" id="A0A8K0UGB3"/>
<feature type="region of interest" description="Disordered" evidence="1">
    <location>
        <begin position="111"/>
        <end position="165"/>
    </location>
</feature>
<feature type="region of interest" description="Disordered" evidence="1">
    <location>
        <begin position="437"/>
        <end position="490"/>
    </location>
</feature>
<feature type="region of interest" description="Disordered" evidence="1">
    <location>
        <begin position="570"/>
        <end position="597"/>
    </location>
</feature>
<feature type="region of interest" description="Disordered" evidence="1">
    <location>
        <begin position="836"/>
        <end position="876"/>
    </location>
</feature>
<feature type="compositionally biased region" description="Polar residues" evidence="1">
    <location>
        <begin position="437"/>
        <end position="452"/>
    </location>
</feature>